<evidence type="ECO:0000256" key="1">
    <source>
        <dbReference type="SAM" id="MobiDB-lite"/>
    </source>
</evidence>
<comment type="caution">
    <text evidence="3">The sequence shown here is derived from an EMBL/GenBank/DDBJ whole genome shotgun (WGS) entry which is preliminary data.</text>
</comment>
<dbReference type="Proteomes" id="UP001153365">
    <property type="component" value="Unassembled WGS sequence"/>
</dbReference>
<name>A0AAV0AP39_PHAPC</name>
<protein>
    <submittedName>
        <fullName evidence="3">Expressed protein</fullName>
    </submittedName>
</protein>
<dbReference type="EMBL" id="CALTRL010000634">
    <property type="protein sequence ID" value="CAH7669018.1"/>
    <property type="molecule type" value="Genomic_DNA"/>
</dbReference>
<evidence type="ECO:0000259" key="2">
    <source>
        <dbReference type="Pfam" id="PF23631"/>
    </source>
</evidence>
<dbReference type="PANTHER" id="PTHR37592">
    <property type="match status" value="1"/>
</dbReference>
<dbReference type="InterPro" id="IPR055567">
    <property type="entry name" value="DUF7143"/>
</dbReference>
<accession>A0AAV0AP39</accession>
<feature type="domain" description="DUF7143" evidence="2">
    <location>
        <begin position="4"/>
        <end position="116"/>
    </location>
</feature>
<sequence>MKTEVDFQKDTTVSPIRFAIKSFTIKGNNSDLKVFTRLQAVYNAMNAAIRSVGSSHDITLKLLKGPDFFIAMLLAIVKKDLNGPEGAQHKLGKVLKNCVRCSERDIADVKAIAAKHRVKPAPETPSKAQPKGHLNSNTGAKP</sequence>
<dbReference type="PANTHER" id="PTHR37592:SF1">
    <property type="match status" value="1"/>
</dbReference>
<gene>
    <name evidence="3" type="ORF">PPACK8108_LOCUS3577</name>
</gene>
<dbReference type="Pfam" id="PF23631">
    <property type="entry name" value="DUF7143"/>
    <property type="match status" value="1"/>
</dbReference>
<feature type="region of interest" description="Disordered" evidence="1">
    <location>
        <begin position="115"/>
        <end position="142"/>
    </location>
</feature>
<organism evidence="3 4">
    <name type="scientific">Phakopsora pachyrhizi</name>
    <name type="common">Asian soybean rust disease fungus</name>
    <dbReference type="NCBI Taxonomy" id="170000"/>
    <lineage>
        <taxon>Eukaryota</taxon>
        <taxon>Fungi</taxon>
        <taxon>Dikarya</taxon>
        <taxon>Basidiomycota</taxon>
        <taxon>Pucciniomycotina</taxon>
        <taxon>Pucciniomycetes</taxon>
        <taxon>Pucciniales</taxon>
        <taxon>Phakopsoraceae</taxon>
        <taxon>Phakopsora</taxon>
    </lineage>
</organism>
<proteinExistence type="predicted"/>
<reference evidence="3" key="1">
    <citation type="submission" date="2022-06" db="EMBL/GenBank/DDBJ databases">
        <authorList>
            <consortium name="SYNGENTA / RWTH Aachen University"/>
        </authorList>
    </citation>
    <scope>NUCLEOTIDE SEQUENCE</scope>
</reference>
<dbReference type="AlphaFoldDB" id="A0AAV0AP39"/>
<keyword evidence="4" id="KW-1185">Reference proteome</keyword>
<evidence type="ECO:0000313" key="3">
    <source>
        <dbReference type="EMBL" id="CAH7669018.1"/>
    </source>
</evidence>
<evidence type="ECO:0000313" key="4">
    <source>
        <dbReference type="Proteomes" id="UP001153365"/>
    </source>
</evidence>